<dbReference type="SUPFAM" id="SSF51445">
    <property type="entry name" value="(Trans)glycosidases"/>
    <property type="match status" value="1"/>
</dbReference>
<comment type="similarity">
    <text evidence="2">Belongs to the glycosyl hydrolase 20 family.</text>
</comment>
<dbReference type="InterPro" id="IPR017853">
    <property type="entry name" value="GH"/>
</dbReference>
<dbReference type="InterPro" id="IPR015883">
    <property type="entry name" value="Glyco_hydro_20_cat"/>
</dbReference>
<comment type="caution">
    <text evidence="6">The sequence shown here is derived from an EMBL/GenBank/DDBJ whole genome shotgun (WGS) entry which is preliminary data.</text>
</comment>
<dbReference type="InterPro" id="IPR038901">
    <property type="entry name" value="HEXDC-like"/>
</dbReference>
<comment type="catalytic activity">
    <reaction evidence="1">
        <text>Hydrolysis of terminal non-reducing N-acetyl-D-hexosamine residues in N-acetyl-beta-D-hexosaminides.</text>
        <dbReference type="EC" id="3.2.1.52"/>
    </reaction>
</comment>
<evidence type="ECO:0000256" key="3">
    <source>
        <dbReference type="ARBA" id="ARBA00012663"/>
    </source>
</evidence>
<protein>
    <recommendedName>
        <fullName evidence="3">beta-N-acetylhexosaminidase</fullName>
        <ecNumber evidence="3">3.2.1.52</ecNumber>
    </recommendedName>
</protein>
<evidence type="ECO:0000256" key="4">
    <source>
        <dbReference type="ARBA" id="ARBA00022801"/>
    </source>
</evidence>
<dbReference type="EC" id="3.2.1.52" evidence="3"/>
<dbReference type="Pfam" id="PF00728">
    <property type="entry name" value="Glyco_hydro_20"/>
    <property type="match status" value="1"/>
</dbReference>
<reference evidence="6 7" key="1">
    <citation type="journal article" date="2016" name="Genome Biol. Evol.">
        <title>Gene Family Evolution Reflects Adaptation to Soil Environmental Stressors in the Genome of the Collembolan Orchesella cincta.</title>
        <authorList>
            <person name="Faddeeva-Vakhrusheva A."/>
            <person name="Derks M.F."/>
            <person name="Anvar S.Y."/>
            <person name="Agamennone V."/>
            <person name="Suring W."/>
            <person name="Smit S."/>
            <person name="van Straalen N.M."/>
            <person name="Roelofs D."/>
        </authorList>
    </citation>
    <scope>NUCLEOTIDE SEQUENCE [LARGE SCALE GENOMIC DNA]</scope>
    <source>
        <tissue evidence="6">Mixed pool</tissue>
    </source>
</reference>
<feature type="domain" description="Glycoside hydrolase family 20 catalytic" evidence="5">
    <location>
        <begin position="80"/>
        <end position="242"/>
    </location>
</feature>
<keyword evidence="7" id="KW-1185">Reference proteome</keyword>
<dbReference type="OrthoDB" id="10023921at2759"/>
<dbReference type="PANTHER" id="PTHR21040:SF8">
    <property type="entry name" value="BCDNA.GH04120"/>
    <property type="match status" value="1"/>
</dbReference>
<accession>A0A1D2M6Q5</accession>
<evidence type="ECO:0000256" key="1">
    <source>
        <dbReference type="ARBA" id="ARBA00001231"/>
    </source>
</evidence>
<proteinExistence type="inferred from homology"/>
<dbReference type="STRING" id="48709.A0A1D2M6Q5"/>
<dbReference type="PANTHER" id="PTHR21040">
    <property type="entry name" value="BCDNA.GH04120"/>
    <property type="match status" value="1"/>
</dbReference>
<gene>
    <name evidence="6" type="ORF">Ocin01_18077</name>
</gene>
<dbReference type="Gene3D" id="3.20.20.80">
    <property type="entry name" value="Glycosidases"/>
    <property type="match status" value="1"/>
</dbReference>
<dbReference type="OMA" id="MKYWEEL"/>
<dbReference type="EMBL" id="LJIJ01003398">
    <property type="protein sequence ID" value="ODM88604.1"/>
    <property type="molecule type" value="Genomic_DNA"/>
</dbReference>
<dbReference type="GO" id="GO:0004563">
    <property type="term" value="F:beta-N-acetylhexosaminidase activity"/>
    <property type="evidence" value="ECO:0007669"/>
    <property type="project" value="UniProtKB-EC"/>
</dbReference>
<dbReference type="AlphaFoldDB" id="A0A1D2M6Q5"/>
<organism evidence="6 7">
    <name type="scientific">Orchesella cincta</name>
    <name type="common">Springtail</name>
    <name type="synonym">Podura cincta</name>
    <dbReference type="NCBI Taxonomy" id="48709"/>
    <lineage>
        <taxon>Eukaryota</taxon>
        <taxon>Metazoa</taxon>
        <taxon>Ecdysozoa</taxon>
        <taxon>Arthropoda</taxon>
        <taxon>Hexapoda</taxon>
        <taxon>Collembola</taxon>
        <taxon>Entomobryomorpha</taxon>
        <taxon>Entomobryoidea</taxon>
        <taxon>Orchesellidae</taxon>
        <taxon>Orchesellinae</taxon>
        <taxon>Orchesella</taxon>
    </lineage>
</organism>
<evidence type="ECO:0000259" key="5">
    <source>
        <dbReference type="Pfam" id="PF00728"/>
    </source>
</evidence>
<evidence type="ECO:0000256" key="2">
    <source>
        <dbReference type="ARBA" id="ARBA00006285"/>
    </source>
</evidence>
<name>A0A1D2M6Q5_ORCCI</name>
<evidence type="ECO:0000313" key="7">
    <source>
        <dbReference type="Proteomes" id="UP000094527"/>
    </source>
</evidence>
<dbReference type="CDD" id="cd06565">
    <property type="entry name" value="GH20_GcnA-like"/>
    <property type="match status" value="1"/>
</dbReference>
<dbReference type="GO" id="GO:0005975">
    <property type="term" value="P:carbohydrate metabolic process"/>
    <property type="evidence" value="ECO:0007669"/>
    <property type="project" value="InterPro"/>
</dbReference>
<keyword evidence="4" id="KW-0378">Hydrolase</keyword>
<sequence length="504" mass="57749">MEGVVGSSSDGGNMAGNEIQGPIVTSLKERFVHFDLKGMPPKVEAYKIIFPFLKSIGATGVLLEYEDMFPFHGKLQSIANKQAYSESDIKTILEAAQGNDLQVIPLVQTFGHMEYVLKLEDFADLREHPRYLQCICPSNIKSTQLVEEMIDQVMSLHPTLKYFHMGSDEVYYMGLCQACQDRINKSKLDRGELFLSHATHVASYVKNKHKVQPIMWDDEFRNLDEALIMKYEIGNLVDILVWNYCSDVHNRIGPNVWEKYERIFKSVWIGTAFKGADKPNSLVANEIHYLANHYSWMETISEYQHRVNFKGIFLTGWQRYDHFTILCEIFPVAIPSLVSCMFYLDSVGQQPRMEKITSRAANFLNCDKDLQPSNFPGAEICTNVLTLSSLQATMKNIKEQPVYLGWIHNVNLQHEFNSPSHVESILNHVVKLKTELDGIQTNLLTALRVMFPEWSVQEWMHTHFLPLSTEVNLLEASLSKLFKKETFPVRPLTFTDISSPSLLH</sequence>
<dbReference type="Proteomes" id="UP000094527">
    <property type="component" value="Unassembled WGS sequence"/>
</dbReference>
<evidence type="ECO:0000313" key="6">
    <source>
        <dbReference type="EMBL" id="ODM88604.1"/>
    </source>
</evidence>